<feature type="transmembrane region" description="Helical" evidence="2">
    <location>
        <begin position="38"/>
        <end position="54"/>
    </location>
</feature>
<sequence length="79" mass="8660">MTNSVQADATDPHRACRRLRRPAARRRGVRSTSGRPETATLLGVVIVSGAVVWARRQRRRRSLAGPGNEQPAGYENPAI</sequence>
<accession>A0A0J6WL56</accession>
<proteinExistence type="predicted"/>
<organism evidence="3 4">
    <name type="scientific">Mycolicibacterium chlorophenolicum</name>
    <dbReference type="NCBI Taxonomy" id="37916"/>
    <lineage>
        <taxon>Bacteria</taxon>
        <taxon>Bacillati</taxon>
        <taxon>Actinomycetota</taxon>
        <taxon>Actinomycetes</taxon>
        <taxon>Mycobacteriales</taxon>
        <taxon>Mycobacteriaceae</taxon>
        <taxon>Mycolicibacterium</taxon>
    </lineage>
</organism>
<dbReference type="AlphaFoldDB" id="A0A0J6WL56"/>
<evidence type="ECO:0000313" key="4">
    <source>
        <dbReference type="Proteomes" id="UP000036513"/>
    </source>
</evidence>
<keyword evidence="2" id="KW-1133">Transmembrane helix</keyword>
<protein>
    <submittedName>
        <fullName evidence="3">Uncharacterized protein</fullName>
    </submittedName>
</protein>
<evidence type="ECO:0000256" key="2">
    <source>
        <dbReference type="SAM" id="Phobius"/>
    </source>
</evidence>
<dbReference type="Proteomes" id="UP000036513">
    <property type="component" value="Unassembled WGS sequence"/>
</dbReference>
<dbReference type="PATRIC" id="fig|37916.4.peg.934"/>
<reference evidence="3 4" key="1">
    <citation type="journal article" date="2015" name="Genome Biol. Evol.">
        <title>Characterization of Three Mycobacterium spp. with Potential Use in Bioremediation by Genome Sequencing and Comparative Genomics.</title>
        <authorList>
            <person name="Das S."/>
            <person name="Pettersson B.M."/>
            <person name="Behra P.R."/>
            <person name="Ramesh M."/>
            <person name="Dasgupta S."/>
            <person name="Bhattacharya A."/>
            <person name="Kirsebom L.A."/>
        </authorList>
    </citation>
    <scope>NUCLEOTIDE SEQUENCE [LARGE SCALE GENOMIC DNA]</scope>
    <source>
        <strain evidence="3 4">DSM 43826</strain>
    </source>
</reference>
<comment type="caution">
    <text evidence="3">The sequence shown here is derived from an EMBL/GenBank/DDBJ whole genome shotgun (WGS) entry which is preliminary data.</text>
</comment>
<evidence type="ECO:0000256" key="1">
    <source>
        <dbReference type="SAM" id="MobiDB-lite"/>
    </source>
</evidence>
<name>A0A0J6WL56_9MYCO</name>
<keyword evidence="2" id="KW-0812">Transmembrane</keyword>
<feature type="region of interest" description="Disordered" evidence="1">
    <location>
        <begin position="59"/>
        <end position="79"/>
    </location>
</feature>
<keyword evidence="4" id="KW-1185">Reference proteome</keyword>
<evidence type="ECO:0000313" key="3">
    <source>
        <dbReference type="EMBL" id="KMO82437.1"/>
    </source>
</evidence>
<dbReference type="RefSeq" id="WP_168440002.1">
    <property type="nucleotide sequence ID" value="NZ_JYNL01000009.1"/>
</dbReference>
<gene>
    <name evidence="3" type="ORF">MCHLDSM_01060</name>
</gene>
<feature type="compositionally biased region" description="Basic residues" evidence="1">
    <location>
        <begin position="15"/>
        <end position="29"/>
    </location>
</feature>
<dbReference type="EMBL" id="JYNL01000009">
    <property type="protein sequence ID" value="KMO82437.1"/>
    <property type="molecule type" value="Genomic_DNA"/>
</dbReference>
<feature type="region of interest" description="Disordered" evidence="1">
    <location>
        <begin position="1"/>
        <end position="38"/>
    </location>
</feature>
<keyword evidence="2" id="KW-0472">Membrane</keyword>